<evidence type="ECO:0008006" key="3">
    <source>
        <dbReference type="Google" id="ProtNLM"/>
    </source>
</evidence>
<organism evidence="1 2">
    <name type="scientific">Reticulibacter mediterranei</name>
    <dbReference type="NCBI Taxonomy" id="2778369"/>
    <lineage>
        <taxon>Bacteria</taxon>
        <taxon>Bacillati</taxon>
        <taxon>Chloroflexota</taxon>
        <taxon>Ktedonobacteria</taxon>
        <taxon>Ktedonobacterales</taxon>
        <taxon>Reticulibacteraceae</taxon>
        <taxon>Reticulibacter</taxon>
    </lineage>
</organism>
<sequence length="52" mass="6377">MGGATMSEQHPFKWRHFQPDLMLLRVRWYLRSALSYRDPEEIMLERVLSELR</sequence>
<name>A0A8J3I7D6_9CHLR</name>
<dbReference type="EMBL" id="BNJK01000001">
    <property type="protein sequence ID" value="GHO90164.1"/>
    <property type="molecule type" value="Genomic_DNA"/>
</dbReference>
<dbReference type="AlphaFoldDB" id="A0A8J3I7D6"/>
<proteinExistence type="predicted"/>
<comment type="caution">
    <text evidence="1">The sequence shown here is derived from an EMBL/GenBank/DDBJ whole genome shotgun (WGS) entry which is preliminary data.</text>
</comment>
<evidence type="ECO:0000313" key="2">
    <source>
        <dbReference type="Proteomes" id="UP000597444"/>
    </source>
</evidence>
<reference evidence="1" key="1">
    <citation type="submission" date="2020-10" db="EMBL/GenBank/DDBJ databases">
        <title>Taxonomic study of unclassified bacteria belonging to the class Ktedonobacteria.</title>
        <authorList>
            <person name="Yabe S."/>
            <person name="Wang C.M."/>
            <person name="Zheng Y."/>
            <person name="Sakai Y."/>
            <person name="Cavaletti L."/>
            <person name="Monciardini P."/>
            <person name="Donadio S."/>
        </authorList>
    </citation>
    <scope>NUCLEOTIDE SEQUENCE</scope>
    <source>
        <strain evidence="1">ID150040</strain>
    </source>
</reference>
<protein>
    <recommendedName>
        <fullName evidence="3">Transposase</fullName>
    </recommendedName>
</protein>
<dbReference type="Proteomes" id="UP000597444">
    <property type="component" value="Unassembled WGS sequence"/>
</dbReference>
<accession>A0A8J3I7D6</accession>
<keyword evidence="2" id="KW-1185">Reference proteome</keyword>
<evidence type="ECO:0000313" key="1">
    <source>
        <dbReference type="EMBL" id="GHO90164.1"/>
    </source>
</evidence>
<gene>
    <name evidence="1" type="ORF">KSF_002120</name>
</gene>